<dbReference type="HOGENOM" id="CLU_031690_3_1_7"/>
<dbReference type="EMBL" id="ADCP02000002">
    <property type="protein sequence ID" value="EPC05758.1"/>
    <property type="molecule type" value="Genomic_DNA"/>
</dbReference>
<evidence type="ECO:0000313" key="2">
    <source>
        <dbReference type="Proteomes" id="UP000006034"/>
    </source>
</evidence>
<dbReference type="eggNOG" id="COG3522">
    <property type="taxonomic scope" value="Bacteria"/>
</dbReference>
<accession>S2KT88</accession>
<organism evidence="1 2">
    <name type="scientific">Bilophila wadsworthia (strain 3_1_6)</name>
    <dbReference type="NCBI Taxonomy" id="563192"/>
    <lineage>
        <taxon>Bacteria</taxon>
        <taxon>Pseudomonadati</taxon>
        <taxon>Thermodesulfobacteriota</taxon>
        <taxon>Desulfovibrionia</taxon>
        <taxon>Desulfovibrionales</taxon>
        <taxon>Desulfovibrionaceae</taxon>
        <taxon>Bilophila</taxon>
    </lineage>
</organism>
<dbReference type="RefSeq" id="WP_016360958.1">
    <property type="nucleotide sequence ID" value="NZ_KE150239.1"/>
</dbReference>
<dbReference type="Pfam" id="PF05936">
    <property type="entry name" value="T6SS_VasE"/>
    <property type="match status" value="1"/>
</dbReference>
<name>S2KT88_BILW3</name>
<comment type="caution">
    <text evidence="1">The sequence shown here is derived from an EMBL/GenBank/DDBJ whole genome shotgun (WGS) entry which is preliminary data.</text>
</comment>
<sequence>MQPQRPVYWYSGQFLEPQHFQQADAFHASERASLLQSAQPCFWGVGNLDVDEAALAEGRILVRSGIMRFQDGTEVVIAAVPEDGNAILPSRGFREAWTDPHMPFTVFAGLPPLKPYGNVAGIPSCMRDGGRLIGCDADTLPEAPGRYLCPNSDDSIADRYALPLATESRRDMPVRTLYLYPRLFWENETTDHPDWLFLPLLRLTDEGSGPRPDPAYAPPSLYVEANPVLRGLARGLEARLAAAIRRLEPARRRGLDEPATSRQLLLVNAARTLSELRHALAWPGTAPHELFGLLRNGFAAAAACVGIATADAMPLYRHDDPAESFRSLDSLLREILRGLLPETAAVVRFRADGEFLRAELPEGLGRTQALLVLQTEETVSSLLNEGRLVADAPDTLPATLAQAIAGVPLREIPAPPGLPQRDGIHYLEPDARSERWQAALRSGALGVALFPLCGPALPGHLRLLYLRN</sequence>
<reference evidence="1 2" key="2">
    <citation type="submission" date="2013-04" db="EMBL/GenBank/DDBJ databases">
        <title>The Genome Sequence of Bilophila wadsworthia 3_1_6.</title>
        <authorList>
            <consortium name="The Broad Institute Genomics Platform"/>
            <person name="Earl A."/>
            <person name="Ward D."/>
            <person name="Feldgarden M."/>
            <person name="Gevers D."/>
            <person name="Sibley C."/>
            <person name="Strauss J."/>
            <person name="Allen-Vercoe E."/>
            <person name="Walker B."/>
            <person name="Young S."/>
            <person name="Zeng Q."/>
            <person name="Gargeya S."/>
            <person name="Fitzgerald M."/>
            <person name="Haas B."/>
            <person name="Abouelleil A."/>
            <person name="Allen A.W."/>
            <person name="Alvarado L."/>
            <person name="Arachchi H.M."/>
            <person name="Berlin A.M."/>
            <person name="Chapman S.B."/>
            <person name="Gainer-Dewar J."/>
            <person name="Goldberg J."/>
            <person name="Griggs A."/>
            <person name="Gujja S."/>
            <person name="Hansen M."/>
            <person name="Howarth C."/>
            <person name="Imamovic A."/>
            <person name="Ireland A."/>
            <person name="Larimer J."/>
            <person name="McCowan C."/>
            <person name="Murphy C."/>
            <person name="Pearson M."/>
            <person name="Poon T.W."/>
            <person name="Priest M."/>
            <person name="Roberts A."/>
            <person name="Saif S."/>
            <person name="Shea T."/>
            <person name="Sisk P."/>
            <person name="Sykes S."/>
            <person name="Wortman J."/>
            <person name="Nusbaum C."/>
            <person name="Birren B."/>
        </authorList>
    </citation>
    <scope>NUCLEOTIDE SEQUENCE [LARGE SCALE GENOMIC DNA]</scope>
    <source>
        <strain evidence="1 2">3_1_6</strain>
    </source>
</reference>
<dbReference type="InterPro" id="IPR010263">
    <property type="entry name" value="T6SS_TssK"/>
</dbReference>
<dbReference type="OrthoDB" id="9775333at2"/>
<dbReference type="NCBIfam" id="TIGR03353">
    <property type="entry name" value="VI_chp_4"/>
    <property type="match status" value="1"/>
</dbReference>
<dbReference type="PANTHER" id="PTHR35566">
    <property type="entry name" value="BLR3599 PROTEIN"/>
    <property type="match status" value="1"/>
</dbReference>
<dbReference type="GeneID" id="78087157"/>
<proteinExistence type="predicted"/>
<gene>
    <name evidence="1" type="ORF">HMPREF0179_05280</name>
</gene>
<dbReference type="Proteomes" id="UP000006034">
    <property type="component" value="Unassembled WGS sequence"/>
</dbReference>
<reference evidence="1 2" key="1">
    <citation type="submission" date="2010-10" db="EMBL/GenBank/DDBJ databases">
        <authorList>
            <consortium name="The Broad Institute Genome Sequencing Platform"/>
            <person name="Ward D."/>
            <person name="Earl A."/>
            <person name="Feldgarden M."/>
            <person name="Young S.K."/>
            <person name="Gargeya S."/>
            <person name="Zeng Q."/>
            <person name="Alvarado L."/>
            <person name="Berlin A."/>
            <person name="Bochicchio J."/>
            <person name="Chapman S.B."/>
            <person name="Chen Z."/>
            <person name="Freedman E."/>
            <person name="Gellesch M."/>
            <person name="Goldberg J."/>
            <person name="Griggs A."/>
            <person name="Gujja S."/>
            <person name="Heilman E."/>
            <person name="Heiman D."/>
            <person name="Howarth C."/>
            <person name="Mehta T."/>
            <person name="Neiman D."/>
            <person name="Pearson M."/>
            <person name="Roberts A."/>
            <person name="Saif S."/>
            <person name="Shea T."/>
            <person name="Shenoy N."/>
            <person name="Sisk P."/>
            <person name="Stolte C."/>
            <person name="Sykes S."/>
            <person name="White J."/>
            <person name="Yandava C."/>
            <person name="Allen-Vercoe E."/>
            <person name="Sibley C."/>
            <person name="Ambrose C.E."/>
            <person name="Strauss J."/>
            <person name="Daigneault M."/>
            <person name="Haas B."/>
            <person name="Nusbaum C."/>
            <person name="Birren B."/>
        </authorList>
    </citation>
    <scope>NUCLEOTIDE SEQUENCE [LARGE SCALE GENOMIC DNA]</scope>
    <source>
        <strain evidence="1 2">3_1_6</strain>
    </source>
</reference>
<protein>
    <submittedName>
        <fullName evidence="1">Type VI secretion protein</fullName>
    </submittedName>
</protein>
<evidence type="ECO:0000313" key="1">
    <source>
        <dbReference type="EMBL" id="EPC05758.1"/>
    </source>
</evidence>
<keyword evidence="2" id="KW-1185">Reference proteome</keyword>
<dbReference type="STRING" id="563192.HMPREF0179_05280"/>
<dbReference type="PANTHER" id="PTHR35566:SF1">
    <property type="entry name" value="TYPE VI SECRETION SYSTEM BASEPLATE COMPONENT TSSK1"/>
    <property type="match status" value="1"/>
</dbReference>
<dbReference type="AlphaFoldDB" id="S2KT88"/>